<comment type="caution">
    <text evidence="1">The sequence shown here is derived from an EMBL/GenBank/DDBJ whole genome shotgun (WGS) entry which is preliminary data.</text>
</comment>
<dbReference type="EMBL" id="JACXWD010000022">
    <property type="protein sequence ID" value="MBD3868097.1"/>
    <property type="molecule type" value="Genomic_DNA"/>
</dbReference>
<reference evidence="1 2" key="1">
    <citation type="submission" date="2020-08" db="EMBL/GenBank/DDBJ databases">
        <title>Acidobacteriota in marine sediments use diverse sulfur dissimilation pathways.</title>
        <authorList>
            <person name="Wasmund K."/>
        </authorList>
    </citation>
    <scope>NUCLEOTIDE SEQUENCE [LARGE SCALE GENOMIC DNA]</scope>
    <source>
        <strain evidence="1">MAG AM4</strain>
    </source>
</reference>
<evidence type="ECO:0000313" key="1">
    <source>
        <dbReference type="EMBL" id="MBD3868097.1"/>
    </source>
</evidence>
<keyword evidence="1" id="KW-0378">Hydrolase</keyword>
<dbReference type="Proteomes" id="UP000648239">
    <property type="component" value="Unassembled WGS sequence"/>
</dbReference>
<dbReference type="PANTHER" id="PTHR43434:SF24">
    <property type="entry name" value="HYDROLASE-RELATED"/>
    <property type="match status" value="1"/>
</dbReference>
<name>A0A8J7CCY9_9BACT</name>
<organism evidence="1 2">
    <name type="scientific">Candidatus Polarisedimenticola svalbardensis</name>
    <dbReference type="NCBI Taxonomy" id="2886004"/>
    <lineage>
        <taxon>Bacteria</taxon>
        <taxon>Pseudomonadati</taxon>
        <taxon>Acidobacteriota</taxon>
        <taxon>Candidatus Polarisedimenticolia</taxon>
        <taxon>Candidatus Polarisedimenticolales</taxon>
        <taxon>Candidatus Polarisedimenticolaceae</taxon>
        <taxon>Candidatus Polarisedimenticola</taxon>
    </lineage>
</organism>
<gene>
    <name evidence="1" type="ORF">IFK94_08225</name>
</gene>
<accession>A0A8J7CCY9</accession>
<dbReference type="AlphaFoldDB" id="A0A8J7CCY9"/>
<dbReference type="GO" id="GO:0005829">
    <property type="term" value="C:cytosol"/>
    <property type="evidence" value="ECO:0007669"/>
    <property type="project" value="TreeGrafter"/>
</dbReference>
<dbReference type="SFLD" id="SFLDG01129">
    <property type="entry name" value="C1.5:_HAD__Beta-PGM__Phosphata"/>
    <property type="match status" value="1"/>
</dbReference>
<proteinExistence type="predicted"/>
<dbReference type="Gene3D" id="1.10.150.240">
    <property type="entry name" value="Putative phosphatase, domain 2"/>
    <property type="match status" value="1"/>
</dbReference>
<dbReference type="Gene3D" id="3.40.50.1000">
    <property type="entry name" value="HAD superfamily/HAD-like"/>
    <property type="match status" value="1"/>
</dbReference>
<evidence type="ECO:0000313" key="2">
    <source>
        <dbReference type="Proteomes" id="UP000648239"/>
    </source>
</evidence>
<dbReference type="SUPFAM" id="SSF56784">
    <property type="entry name" value="HAD-like"/>
    <property type="match status" value="1"/>
</dbReference>
<dbReference type="InterPro" id="IPR023198">
    <property type="entry name" value="PGP-like_dom2"/>
</dbReference>
<dbReference type="InterPro" id="IPR036412">
    <property type="entry name" value="HAD-like_sf"/>
</dbReference>
<dbReference type="InterPro" id="IPR050155">
    <property type="entry name" value="HAD-like_hydrolase_sf"/>
</dbReference>
<dbReference type="SFLD" id="SFLDS00003">
    <property type="entry name" value="Haloacid_Dehalogenase"/>
    <property type="match status" value="1"/>
</dbReference>
<dbReference type="GO" id="GO:0006281">
    <property type="term" value="P:DNA repair"/>
    <property type="evidence" value="ECO:0007669"/>
    <property type="project" value="TreeGrafter"/>
</dbReference>
<protein>
    <submittedName>
        <fullName evidence="1">HAD family hydrolase</fullName>
    </submittedName>
</protein>
<dbReference type="GO" id="GO:0008967">
    <property type="term" value="F:phosphoglycolate phosphatase activity"/>
    <property type="evidence" value="ECO:0007669"/>
    <property type="project" value="TreeGrafter"/>
</dbReference>
<dbReference type="Pfam" id="PF13419">
    <property type="entry name" value="HAD_2"/>
    <property type="match status" value="1"/>
</dbReference>
<dbReference type="InterPro" id="IPR023214">
    <property type="entry name" value="HAD_sf"/>
</dbReference>
<dbReference type="PANTHER" id="PTHR43434">
    <property type="entry name" value="PHOSPHOGLYCOLATE PHOSPHATASE"/>
    <property type="match status" value="1"/>
</dbReference>
<sequence>MEKIIIFDMDGTLVDNTGLAVAAACDGLRDYYRARNLEPSIPTREQVRSLVGLPAPEYFAGLLPEESRTADNCREILERVQAREEARLAAGEGRMFPGVPEAMAWLKEAGYSIGLASNCMAGYMEGNLEHVLDRDWFGSTACLAHRPTKIENVALVLSELGAVSGVMVGDRLGDVEAGRSNNLVTVGAAYGYGDRSELLDADHRIEEIGGLPGVLQNRIIIGAP</sequence>
<dbReference type="InterPro" id="IPR041492">
    <property type="entry name" value="HAD_2"/>
</dbReference>